<comment type="similarity">
    <text evidence="1 7">Belongs to the peptidase S8 family.</text>
</comment>
<feature type="domain" description="Subtilisin-like protease fibronectin type-III" evidence="11">
    <location>
        <begin position="664"/>
        <end position="761"/>
    </location>
</feature>
<dbReference type="EMBL" id="RWGY01000007">
    <property type="protein sequence ID" value="TVU38241.1"/>
    <property type="molecule type" value="Genomic_DNA"/>
</dbReference>
<comment type="caution">
    <text evidence="12">The sequence shown here is derived from an EMBL/GenBank/DDBJ whole genome shotgun (WGS) entry which is preliminary data.</text>
</comment>
<evidence type="ECO:0000256" key="8">
    <source>
        <dbReference type="SAM" id="SignalP"/>
    </source>
</evidence>
<evidence type="ECO:0000313" key="12">
    <source>
        <dbReference type="EMBL" id="TVU38241.1"/>
    </source>
</evidence>
<dbReference type="PROSITE" id="PS00137">
    <property type="entry name" value="SUBTILASE_HIS"/>
    <property type="match status" value="1"/>
</dbReference>
<dbReference type="Pfam" id="PF00082">
    <property type="entry name" value="Peptidase_S8"/>
    <property type="match status" value="1"/>
</dbReference>
<name>A0A5J9VRP4_9POAL</name>
<feature type="active site" description="Charge relay system" evidence="6 7">
    <location>
        <position position="229"/>
    </location>
</feature>
<dbReference type="Gramene" id="TVU38241">
    <property type="protein sequence ID" value="TVU38241"/>
    <property type="gene ID" value="EJB05_11598"/>
</dbReference>
<evidence type="ECO:0000259" key="11">
    <source>
        <dbReference type="Pfam" id="PF17766"/>
    </source>
</evidence>
<dbReference type="Gene3D" id="3.30.70.80">
    <property type="entry name" value="Peptidase S8 propeptide/proteinase inhibitor I9"/>
    <property type="match status" value="1"/>
</dbReference>
<dbReference type="PRINTS" id="PR00723">
    <property type="entry name" value="SUBTILISIN"/>
</dbReference>
<dbReference type="SUPFAM" id="SSF52743">
    <property type="entry name" value="Subtilisin-like"/>
    <property type="match status" value="1"/>
</dbReference>
<feature type="signal peptide" evidence="8">
    <location>
        <begin position="1"/>
        <end position="25"/>
    </location>
</feature>
<dbReference type="Gene3D" id="3.50.30.30">
    <property type="match status" value="1"/>
</dbReference>
<gene>
    <name evidence="12" type="ORF">EJB05_11598</name>
</gene>
<accession>A0A5J9VRP4</accession>
<evidence type="ECO:0000256" key="2">
    <source>
        <dbReference type="ARBA" id="ARBA00022670"/>
    </source>
</evidence>
<feature type="active site" description="Charge relay system" evidence="6 7">
    <location>
        <position position="157"/>
    </location>
</feature>
<dbReference type="PANTHER" id="PTHR10795">
    <property type="entry name" value="PROPROTEIN CONVERTASE SUBTILISIN/KEXIN"/>
    <property type="match status" value="1"/>
</dbReference>
<keyword evidence="3 8" id="KW-0732">Signal</keyword>
<evidence type="ECO:0000256" key="6">
    <source>
        <dbReference type="PIRSR" id="PIRSR615500-1"/>
    </source>
</evidence>
<dbReference type="Gene3D" id="3.40.50.200">
    <property type="entry name" value="Peptidase S8/S53 domain"/>
    <property type="match status" value="1"/>
</dbReference>
<evidence type="ECO:0000259" key="10">
    <source>
        <dbReference type="Pfam" id="PF05922"/>
    </source>
</evidence>
<evidence type="ECO:0000256" key="1">
    <source>
        <dbReference type="ARBA" id="ARBA00011073"/>
    </source>
</evidence>
<keyword evidence="2 7" id="KW-0645">Protease</keyword>
<dbReference type="InterPro" id="IPR023828">
    <property type="entry name" value="Peptidase_S8_Ser-AS"/>
</dbReference>
<dbReference type="Pfam" id="PF05922">
    <property type="entry name" value="Inhibitor_I9"/>
    <property type="match status" value="1"/>
</dbReference>
<feature type="domain" description="Peptidase S8/S53" evidence="9">
    <location>
        <begin position="148"/>
        <end position="576"/>
    </location>
</feature>
<dbReference type="InterPro" id="IPR041469">
    <property type="entry name" value="Subtilisin-like_FN3"/>
</dbReference>
<dbReference type="InterPro" id="IPR022398">
    <property type="entry name" value="Peptidase_S8_His-AS"/>
</dbReference>
<protein>
    <recommendedName>
        <fullName evidence="14">Subtilisin-like protease fibronectin type-III domain-containing protein</fullName>
    </recommendedName>
</protein>
<evidence type="ECO:0000256" key="5">
    <source>
        <dbReference type="ARBA" id="ARBA00022825"/>
    </source>
</evidence>
<dbReference type="Gene3D" id="2.60.40.2310">
    <property type="match status" value="1"/>
</dbReference>
<evidence type="ECO:0000313" key="13">
    <source>
        <dbReference type="Proteomes" id="UP000324897"/>
    </source>
</evidence>
<organism evidence="12 13">
    <name type="scientific">Eragrostis curvula</name>
    <name type="common">weeping love grass</name>
    <dbReference type="NCBI Taxonomy" id="38414"/>
    <lineage>
        <taxon>Eukaryota</taxon>
        <taxon>Viridiplantae</taxon>
        <taxon>Streptophyta</taxon>
        <taxon>Embryophyta</taxon>
        <taxon>Tracheophyta</taxon>
        <taxon>Spermatophyta</taxon>
        <taxon>Magnoliopsida</taxon>
        <taxon>Liliopsida</taxon>
        <taxon>Poales</taxon>
        <taxon>Poaceae</taxon>
        <taxon>PACMAD clade</taxon>
        <taxon>Chloridoideae</taxon>
        <taxon>Eragrostideae</taxon>
        <taxon>Eragrostidinae</taxon>
        <taxon>Eragrostis</taxon>
    </lineage>
</organism>
<keyword evidence="5 7" id="KW-0720">Serine protease</keyword>
<dbReference type="InterPro" id="IPR034197">
    <property type="entry name" value="Peptidases_S8_3"/>
</dbReference>
<dbReference type="PROSITE" id="PS51892">
    <property type="entry name" value="SUBTILASE"/>
    <property type="match status" value="1"/>
</dbReference>
<evidence type="ECO:0008006" key="14">
    <source>
        <dbReference type="Google" id="ProtNLM"/>
    </source>
</evidence>
<dbReference type="InterPro" id="IPR010259">
    <property type="entry name" value="S8pro/Inhibitor_I9"/>
</dbReference>
<keyword evidence="13" id="KW-1185">Reference proteome</keyword>
<feature type="active site" description="Charge relay system" evidence="6 7">
    <location>
        <position position="541"/>
    </location>
</feature>
<keyword evidence="4 7" id="KW-0378">Hydrolase</keyword>
<feature type="chain" id="PRO_5023890738" description="Subtilisin-like protease fibronectin type-III domain-containing protein" evidence="8">
    <location>
        <begin position="26"/>
        <end position="766"/>
    </location>
</feature>
<dbReference type="FunFam" id="3.40.50.200:FF:000006">
    <property type="entry name" value="Subtilisin-like protease SBT1.5"/>
    <property type="match status" value="1"/>
</dbReference>
<proteinExistence type="inferred from homology"/>
<dbReference type="InterPro" id="IPR045051">
    <property type="entry name" value="SBT"/>
</dbReference>
<dbReference type="InterPro" id="IPR036852">
    <property type="entry name" value="Peptidase_S8/S53_dom_sf"/>
</dbReference>
<evidence type="ECO:0000256" key="7">
    <source>
        <dbReference type="PROSITE-ProRule" id="PRU01240"/>
    </source>
</evidence>
<dbReference type="InterPro" id="IPR000209">
    <property type="entry name" value="Peptidase_S8/S53_dom"/>
</dbReference>
<evidence type="ECO:0000256" key="3">
    <source>
        <dbReference type="ARBA" id="ARBA00022729"/>
    </source>
</evidence>
<dbReference type="AlphaFoldDB" id="A0A5J9VRP4"/>
<dbReference type="GO" id="GO:0006508">
    <property type="term" value="P:proteolysis"/>
    <property type="evidence" value="ECO:0007669"/>
    <property type="project" value="UniProtKB-KW"/>
</dbReference>
<reference evidence="12 13" key="1">
    <citation type="journal article" date="2019" name="Sci. Rep.">
        <title>A high-quality genome of Eragrostis curvula grass provides insights into Poaceae evolution and supports new strategies to enhance forage quality.</title>
        <authorList>
            <person name="Carballo J."/>
            <person name="Santos B.A.C.M."/>
            <person name="Zappacosta D."/>
            <person name="Garbus I."/>
            <person name="Selva J.P."/>
            <person name="Gallo C.A."/>
            <person name="Diaz A."/>
            <person name="Albertini E."/>
            <person name="Caccamo M."/>
            <person name="Echenique V."/>
        </authorList>
    </citation>
    <scope>NUCLEOTIDE SEQUENCE [LARGE SCALE GENOMIC DNA]</scope>
    <source>
        <strain evidence="13">cv. Victoria</strain>
        <tissue evidence="12">Leaf</tissue>
    </source>
</reference>
<sequence>MAAMSHRLLHQLALAVFLLAPLTDSALVPKIKNHTELKPQASNIYIVHANHLAKPSHFVDLEQWYHSLVPTHSPRAAANTSGRILYTYDATMHGFAVELTGDEAWRMSSYPGVTGVYEDRVFYPQTTRSPGFMGLNPANGAWNETDFGDGVIIGFVDTGIWPESASFNDHGLGPVRPSWRGKCVDADDFHASLCNNKLIGAKAFDAAAQARAGRKSTGTVPSPMDKVGHGTHVASTAAGAVVPDAGMSMFSRGTARGMAPKARIAMYRACGVKDCSDADIVAAVEAAVKDGVDIISMSLGGDPTPLYNDAVAISTFGAERKGIFVAMAGGNSGPRASAVSNTAPWMTTVGASTIDRVFPANLTLGNGVVLAGQSLYTMKAKGTGMIQLVSCDESWTPDQVMGKIVVCMGATDKEGVALQNAGAAGMVTVDPTEWSRDGAEAFPFTLPGLTLSVDSHEKLKAYMASTPNPVASFSFGCETIVEKNRAPVVAGFSSRGPNPEVPDLLKPDVVAPGVNILAAWAANVPLSGGRRTEYNIISGTSMATPHVAGVAALIKKKHPAWTPAMVRSALMTTAGTVDNMDHDILDNGATLGRHDSVTVATPLVVGAGHIRPNLALDPGLVYDAGERDYIDFLCAINYSPEKIRLFAPDFVKCTTTLPGGPAGLNYPSFVVVFDSSSDVRTLMRTVTAVSEKAETYNVTVAAPERVKVTVTPATLEFKKPNEKKIYTVEFRSLAGGNATAGWGFGYINWENEDHRVRSPVAFQWNN</sequence>
<dbReference type="Proteomes" id="UP000324897">
    <property type="component" value="Chromosome 4"/>
</dbReference>
<evidence type="ECO:0000256" key="4">
    <source>
        <dbReference type="ARBA" id="ARBA00022801"/>
    </source>
</evidence>
<dbReference type="OrthoDB" id="206201at2759"/>
<dbReference type="PROSITE" id="PS00138">
    <property type="entry name" value="SUBTILASE_SER"/>
    <property type="match status" value="1"/>
</dbReference>
<feature type="domain" description="Inhibitor I9" evidence="10">
    <location>
        <begin position="45"/>
        <end position="121"/>
    </location>
</feature>
<dbReference type="GO" id="GO:0004252">
    <property type="term" value="F:serine-type endopeptidase activity"/>
    <property type="evidence" value="ECO:0007669"/>
    <property type="project" value="UniProtKB-UniRule"/>
</dbReference>
<dbReference type="Pfam" id="PF17766">
    <property type="entry name" value="fn3_6"/>
    <property type="match status" value="1"/>
</dbReference>
<dbReference type="InterPro" id="IPR015500">
    <property type="entry name" value="Peptidase_S8_subtilisin-rel"/>
</dbReference>
<feature type="non-terminal residue" evidence="12">
    <location>
        <position position="1"/>
    </location>
</feature>
<dbReference type="InterPro" id="IPR037045">
    <property type="entry name" value="S8pro/Inhibitor_I9_sf"/>
</dbReference>
<evidence type="ECO:0000259" key="9">
    <source>
        <dbReference type="Pfam" id="PF00082"/>
    </source>
</evidence>
<dbReference type="CDD" id="cd04852">
    <property type="entry name" value="Peptidases_S8_3"/>
    <property type="match status" value="1"/>
</dbReference>